<dbReference type="Pfam" id="PF00903">
    <property type="entry name" value="Glyoxalase"/>
    <property type="match status" value="1"/>
</dbReference>
<reference evidence="3" key="1">
    <citation type="submission" date="2009-09" db="EMBL/GenBank/DDBJ databases">
        <title>The complete genome of Kribbella flavida DSM 17836.</title>
        <authorList>
            <consortium name="US DOE Joint Genome Institute (JGI-PGF)"/>
            <person name="Lucas S."/>
            <person name="Copeland A."/>
            <person name="Lapidus A."/>
            <person name="Glavina del Rio T."/>
            <person name="Dalin E."/>
            <person name="Tice H."/>
            <person name="Bruce D."/>
            <person name="Goodwin L."/>
            <person name="Pitluck S."/>
            <person name="Kyrpides N."/>
            <person name="Mavromatis K."/>
            <person name="Ivanova N."/>
            <person name="Saunders E."/>
            <person name="Brettin T."/>
            <person name="Detter J.C."/>
            <person name="Han C."/>
            <person name="Larimer F."/>
            <person name="Land M."/>
            <person name="Hauser L."/>
            <person name="Markowitz V."/>
            <person name="Cheng J.-F."/>
            <person name="Hugenholtz P."/>
            <person name="Woyke T."/>
            <person name="Wu D."/>
            <person name="Pukall R."/>
            <person name="Klenk H.-P."/>
            <person name="Eisen J.A."/>
        </authorList>
    </citation>
    <scope>NUCLEOTIDE SEQUENCE [LARGE SCALE GENOMIC DNA]</scope>
    <source>
        <strain evidence="3">DSM 17836 / JCM 10339 / NBRC 14399</strain>
    </source>
</reference>
<dbReference type="AlphaFoldDB" id="D2PTW1"/>
<dbReference type="GO" id="GO:0051213">
    <property type="term" value="F:dioxygenase activity"/>
    <property type="evidence" value="ECO:0007669"/>
    <property type="project" value="UniProtKB-KW"/>
</dbReference>
<evidence type="ECO:0000259" key="1">
    <source>
        <dbReference type="PROSITE" id="PS51819"/>
    </source>
</evidence>
<dbReference type="InterPro" id="IPR052164">
    <property type="entry name" value="Anthracycline_SecMetBiosynth"/>
</dbReference>
<gene>
    <name evidence="2" type="ordered locus">Kfla_4205</name>
</gene>
<protein>
    <submittedName>
        <fullName evidence="2">Glyoxalase/bleomycin resistance protein/dioxygenase</fullName>
    </submittedName>
</protein>
<name>D2PTW1_KRIFD</name>
<accession>D2PTW1</accession>
<dbReference type="OrthoDB" id="9793039at2"/>
<dbReference type="SUPFAM" id="SSF54593">
    <property type="entry name" value="Glyoxalase/Bleomycin resistance protein/Dihydroxybiphenyl dioxygenase"/>
    <property type="match status" value="1"/>
</dbReference>
<dbReference type="InterPro" id="IPR037523">
    <property type="entry name" value="VOC_core"/>
</dbReference>
<dbReference type="PANTHER" id="PTHR33993">
    <property type="entry name" value="GLYOXALASE-RELATED"/>
    <property type="match status" value="1"/>
</dbReference>
<feature type="domain" description="VOC" evidence="1">
    <location>
        <begin position="5"/>
        <end position="123"/>
    </location>
</feature>
<dbReference type="eggNOG" id="COG3324">
    <property type="taxonomic scope" value="Bacteria"/>
</dbReference>
<dbReference type="EMBL" id="CP001736">
    <property type="protein sequence ID" value="ADB33244.1"/>
    <property type="molecule type" value="Genomic_DNA"/>
</dbReference>
<reference evidence="2 3" key="2">
    <citation type="journal article" date="2010" name="Stand. Genomic Sci.">
        <title>Complete genome sequence of Kribbella flavida type strain (IFO 14399).</title>
        <authorList>
            <person name="Pukall R."/>
            <person name="Lapidus A."/>
            <person name="Glavina Del Rio T."/>
            <person name="Copeland A."/>
            <person name="Tice H."/>
            <person name="Cheng J.-F."/>
            <person name="Lucas S."/>
            <person name="Chen F."/>
            <person name="Nolan M."/>
            <person name="LaButti K."/>
            <person name="Pati A."/>
            <person name="Ivanova N."/>
            <person name="Mavrommatis K."/>
            <person name="Mikhailova N."/>
            <person name="Pitluck S."/>
            <person name="Bruce D."/>
            <person name="Goodwin L."/>
            <person name="Land M."/>
            <person name="Hauser L."/>
            <person name="Chang Y.-J."/>
            <person name="Jeffries C.D."/>
            <person name="Chen A."/>
            <person name="Palaniappan K."/>
            <person name="Chain P."/>
            <person name="Rohde M."/>
            <person name="Goeker M."/>
            <person name="Bristow J."/>
            <person name="Eisen J.A."/>
            <person name="Markowitz V."/>
            <person name="Hugenholtz P."/>
            <person name="Kyrpides N.C."/>
            <person name="Klenk H.-P."/>
            <person name="Brettin T."/>
        </authorList>
    </citation>
    <scope>NUCLEOTIDE SEQUENCE [LARGE SCALE GENOMIC DNA]</scope>
    <source>
        <strain evidence="3">DSM 17836 / JCM 10339 / NBRC 14399</strain>
    </source>
</reference>
<keyword evidence="2" id="KW-0560">Oxidoreductase</keyword>
<keyword evidence="2" id="KW-0223">Dioxygenase</keyword>
<dbReference type="HOGENOM" id="CLU_127592_3_0_11"/>
<keyword evidence="3" id="KW-1185">Reference proteome</keyword>
<dbReference type="Proteomes" id="UP000007967">
    <property type="component" value="Chromosome"/>
</dbReference>
<organism evidence="2 3">
    <name type="scientific">Kribbella flavida (strain DSM 17836 / JCM 10339 / NBRC 14399)</name>
    <dbReference type="NCBI Taxonomy" id="479435"/>
    <lineage>
        <taxon>Bacteria</taxon>
        <taxon>Bacillati</taxon>
        <taxon>Actinomycetota</taxon>
        <taxon>Actinomycetes</taxon>
        <taxon>Propionibacteriales</taxon>
        <taxon>Kribbellaceae</taxon>
        <taxon>Kribbella</taxon>
    </lineage>
</organism>
<dbReference type="PROSITE" id="PS51819">
    <property type="entry name" value="VOC"/>
    <property type="match status" value="1"/>
</dbReference>
<dbReference type="RefSeq" id="WP_012921798.1">
    <property type="nucleotide sequence ID" value="NC_013729.1"/>
</dbReference>
<proteinExistence type="predicted"/>
<evidence type="ECO:0000313" key="3">
    <source>
        <dbReference type="Proteomes" id="UP000007967"/>
    </source>
</evidence>
<dbReference type="InterPro" id="IPR029068">
    <property type="entry name" value="Glyas_Bleomycin-R_OHBP_Dase"/>
</dbReference>
<dbReference type="KEGG" id="kfl:Kfla_4205"/>
<dbReference type="InterPro" id="IPR004360">
    <property type="entry name" value="Glyas_Fos-R_dOase_dom"/>
</dbReference>
<dbReference type="STRING" id="479435.Kfla_4205"/>
<evidence type="ECO:0000313" key="2">
    <source>
        <dbReference type="EMBL" id="ADB33244.1"/>
    </source>
</evidence>
<sequence>MASGVMVWFEIWVSDLERAKEFYRQLFGWEYVPFEEYEPENYWLIKTPDGDCGAIVRRDDDAHAERVRSTVIYAQVENLDDAVSIATTGGARLVEPCKKIGTSDGYFALVSDPDGNEIGIWAARR</sequence>
<dbReference type="CDD" id="cd07247">
    <property type="entry name" value="SgaA_N_like"/>
    <property type="match status" value="1"/>
</dbReference>
<dbReference type="Gene3D" id="3.10.180.10">
    <property type="entry name" value="2,3-Dihydroxybiphenyl 1,2-Dioxygenase, domain 1"/>
    <property type="match status" value="1"/>
</dbReference>